<comment type="cofactor">
    <cofactor evidence="2">
        <name>FAD</name>
        <dbReference type="ChEBI" id="CHEBI:57692"/>
    </cofactor>
</comment>
<dbReference type="InterPro" id="IPR017927">
    <property type="entry name" value="FAD-bd_FR_type"/>
</dbReference>
<evidence type="ECO:0000256" key="10">
    <source>
        <dbReference type="ARBA" id="ARBA00022989"/>
    </source>
</evidence>
<dbReference type="PANTHER" id="PTHR19384">
    <property type="entry name" value="NITRIC OXIDE SYNTHASE-RELATED"/>
    <property type="match status" value="1"/>
</dbReference>
<evidence type="ECO:0000256" key="2">
    <source>
        <dbReference type="ARBA" id="ARBA00001974"/>
    </source>
</evidence>
<dbReference type="FunFam" id="3.40.50.80:FF:000001">
    <property type="entry name" value="NADPH--cytochrome P450 reductase 1"/>
    <property type="match status" value="1"/>
</dbReference>
<keyword evidence="4" id="KW-0288">FMN</keyword>
<keyword evidence="12" id="KW-0756">Sterol biosynthesis</keyword>
<keyword evidence="5" id="KW-0812">Transmembrane</keyword>
<name>A0A4P9ZZM8_9FUNG</name>
<evidence type="ECO:0000256" key="14">
    <source>
        <dbReference type="ARBA" id="ARBA00023166"/>
    </source>
</evidence>
<evidence type="ECO:0000256" key="4">
    <source>
        <dbReference type="ARBA" id="ARBA00022643"/>
    </source>
</evidence>
<dbReference type="InterPro" id="IPR029039">
    <property type="entry name" value="Flavoprotein-like_sf"/>
</dbReference>
<keyword evidence="9" id="KW-0752">Steroid biosynthesis</keyword>
<dbReference type="PIRSF" id="PIRSF000208">
    <property type="entry name" value="P450R"/>
    <property type="match status" value="1"/>
</dbReference>
<evidence type="ECO:0000256" key="12">
    <source>
        <dbReference type="ARBA" id="ARBA00023011"/>
    </source>
</evidence>
<dbReference type="Gene3D" id="2.40.30.10">
    <property type="entry name" value="Translation factors"/>
    <property type="match status" value="1"/>
</dbReference>
<comment type="cofactor">
    <cofactor evidence="1">
        <name>FMN</name>
        <dbReference type="ChEBI" id="CHEBI:58210"/>
    </cofactor>
</comment>
<evidence type="ECO:0000259" key="18">
    <source>
        <dbReference type="PROSITE" id="PS51384"/>
    </source>
</evidence>
<dbReference type="InterPro" id="IPR003097">
    <property type="entry name" value="CysJ-like_FAD-binding"/>
</dbReference>
<dbReference type="Pfam" id="PF00258">
    <property type="entry name" value="Flavodoxin_1"/>
    <property type="match status" value="1"/>
</dbReference>
<dbReference type="PROSITE" id="PS50902">
    <property type="entry name" value="FLAVODOXIN_LIKE"/>
    <property type="match status" value="1"/>
</dbReference>
<dbReference type="AlphaFoldDB" id="A0A4P9ZZM8"/>
<dbReference type="Proteomes" id="UP000268162">
    <property type="component" value="Unassembled WGS sequence"/>
</dbReference>
<dbReference type="GO" id="GO:0003958">
    <property type="term" value="F:NADPH-hemoprotein reductase activity"/>
    <property type="evidence" value="ECO:0007669"/>
    <property type="project" value="UniProtKB-EC"/>
</dbReference>
<keyword evidence="13" id="KW-0472">Membrane</keyword>
<accession>A0A4P9ZZM8</accession>
<evidence type="ECO:0000256" key="13">
    <source>
        <dbReference type="ARBA" id="ARBA00023136"/>
    </source>
</evidence>
<evidence type="ECO:0000256" key="9">
    <source>
        <dbReference type="ARBA" id="ARBA00022955"/>
    </source>
</evidence>
<evidence type="ECO:0000259" key="17">
    <source>
        <dbReference type="PROSITE" id="PS50902"/>
    </source>
</evidence>
<dbReference type="STRING" id="215637.A0A4P9ZZM8"/>
<dbReference type="InterPro" id="IPR039261">
    <property type="entry name" value="FNR_nucleotide-bd"/>
</dbReference>
<dbReference type="Pfam" id="PF00175">
    <property type="entry name" value="NAD_binding_1"/>
    <property type="match status" value="1"/>
</dbReference>
<dbReference type="Gene3D" id="1.20.990.10">
    <property type="entry name" value="NADPH-cytochrome p450 Reductase, Chain A, domain 3"/>
    <property type="match status" value="1"/>
</dbReference>
<dbReference type="EMBL" id="ML002293">
    <property type="protein sequence ID" value="RKP39167.1"/>
    <property type="molecule type" value="Genomic_DNA"/>
</dbReference>
<dbReference type="PROSITE" id="PS51384">
    <property type="entry name" value="FAD_FR"/>
    <property type="match status" value="1"/>
</dbReference>
<sequence length="744" mass="82910">MLLSRKRHVGRLAADSDFRRMYCTNSNATTGSGHSPAAAQGKKLQNFVQEMRAAGQRVIFFYGSQTGTAEDLAQRLAKEAAQRFGIASRVADIEECDMTVLNQLPSEHLAVFLMATYGEGEPTDSAIEFWDFLIDPASGNDEHLPDFSDPADREDLPPIADDTKPLEHLRFAAFGLGNSTYEMFNQVGRLLDKQLLRLGAQRLHILGEGDDDRSLEEDFIAWKDDLWPHVCQHLGVDMDATGSAAQVATYTVTELPADSSSSAVPSDSVFRGALVSKPTESGLIPTYDAKNPYIAPLATVRELFQPSAQRSCLHLELDISDAQGMNYVTGDHVAVWPVNPEVEVNRLLRVLGLEGQADAIINVATSTTARPGTKLPFPTPTTYRTVLRHCLDIVSPPSRQFFETLVSFAQSEPARQFLGELAHDKEVYARAVHDTRYTMGEVIEIVRQRESDAGVGPEKCYRIPFANLLDEFTRILPRYYSISSSAVLDPKHVHVTAVVLDYQPEPTPQRTVYGVCTNYFKAIYDYLNTNPGRTPNPTEGIVYRDRYPYLLRPDAATGEFEVAMFIRRSNFKLPRSMSTPIIMIGPGTGVAPFRGFVMERSHYAQQNAAAAAGTSSSNSPVVGTTLLFYGCRSQTQDYLYETEWPAYFQHLPAPSAIHCAFSRDQPQKIYVQDLLKQHQELLWELLHEQNAYVYVCGDARHMARDVIKTFVDIAASIGGLPQKQAVNFVKNLRGQGRYQEDVWS</sequence>
<keyword evidence="11" id="KW-0560">Oxidoreductase</keyword>
<evidence type="ECO:0000256" key="16">
    <source>
        <dbReference type="ARBA" id="ARBA00023797"/>
    </source>
</evidence>
<keyword evidence="14" id="KW-1207">Sterol metabolism</keyword>
<dbReference type="InterPro" id="IPR001433">
    <property type="entry name" value="OxRdtase_FAD/NAD-bd"/>
</dbReference>
<dbReference type="EC" id="1.6.2.4" evidence="16"/>
<evidence type="ECO:0000313" key="20">
    <source>
        <dbReference type="Proteomes" id="UP000268162"/>
    </source>
</evidence>
<keyword evidence="15" id="KW-0753">Steroid metabolism</keyword>
<evidence type="ECO:0000256" key="8">
    <source>
        <dbReference type="ARBA" id="ARBA00022857"/>
    </source>
</evidence>
<dbReference type="GO" id="GO:0010181">
    <property type="term" value="F:FMN binding"/>
    <property type="evidence" value="ECO:0007669"/>
    <property type="project" value="InterPro"/>
</dbReference>
<evidence type="ECO:0000256" key="5">
    <source>
        <dbReference type="ARBA" id="ARBA00022692"/>
    </source>
</evidence>
<dbReference type="InterPro" id="IPR023173">
    <property type="entry name" value="NADPH_Cyt_P450_Rdtase_alpha"/>
</dbReference>
<reference evidence="20" key="1">
    <citation type="journal article" date="2018" name="Nat. Microbiol.">
        <title>Leveraging single-cell genomics to expand the fungal tree of life.</title>
        <authorList>
            <person name="Ahrendt S.R."/>
            <person name="Quandt C.A."/>
            <person name="Ciobanu D."/>
            <person name="Clum A."/>
            <person name="Salamov A."/>
            <person name="Andreopoulos B."/>
            <person name="Cheng J.F."/>
            <person name="Woyke T."/>
            <person name="Pelin A."/>
            <person name="Henrissat B."/>
            <person name="Reynolds N.K."/>
            <person name="Benny G.L."/>
            <person name="Smith M.E."/>
            <person name="James T.Y."/>
            <person name="Grigoriev I.V."/>
        </authorList>
    </citation>
    <scope>NUCLEOTIDE SEQUENCE [LARGE SCALE GENOMIC DNA]</scope>
    <source>
        <strain evidence="20">RSA 468</strain>
    </source>
</reference>
<feature type="domain" description="FAD-binding FR-type" evidence="18">
    <location>
        <begin position="290"/>
        <end position="574"/>
    </location>
</feature>
<dbReference type="GO" id="GO:0016126">
    <property type="term" value="P:sterol biosynthetic process"/>
    <property type="evidence" value="ECO:0007669"/>
    <property type="project" value="UniProtKB-KW"/>
</dbReference>
<dbReference type="Gene3D" id="3.40.50.80">
    <property type="entry name" value="Nucleotide-binding domain of ferredoxin-NADP reductase (FNR) module"/>
    <property type="match status" value="1"/>
</dbReference>
<dbReference type="Pfam" id="PF00667">
    <property type="entry name" value="FAD_binding_1"/>
    <property type="match status" value="1"/>
</dbReference>
<dbReference type="InterPro" id="IPR001094">
    <property type="entry name" value="Flavdoxin-like"/>
</dbReference>
<keyword evidence="20" id="KW-1185">Reference proteome</keyword>
<dbReference type="InterPro" id="IPR017938">
    <property type="entry name" value="Riboflavin_synthase-like_b-brl"/>
</dbReference>
<dbReference type="SUPFAM" id="SSF52343">
    <property type="entry name" value="Ferredoxin reductase-like, C-terminal NADP-linked domain"/>
    <property type="match status" value="1"/>
</dbReference>
<keyword evidence="8" id="KW-0521">NADP</keyword>
<feature type="domain" description="Flavodoxin-like" evidence="17">
    <location>
        <begin position="58"/>
        <end position="227"/>
    </location>
</feature>
<evidence type="ECO:0000256" key="1">
    <source>
        <dbReference type="ARBA" id="ARBA00001917"/>
    </source>
</evidence>
<dbReference type="PRINTS" id="PR00371">
    <property type="entry name" value="FPNCR"/>
</dbReference>
<protein>
    <recommendedName>
        <fullName evidence="16">NADPH--hemoprotein reductase</fullName>
        <ecNumber evidence="16">1.6.2.4</ecNumber>
    </recommendedName>
</protein>
<evidence type="ECO:0000256" key="3">
    <source>
        <dbReference type="ARBA" id="ARBA00022630"/>
    </source>
</evidence>
<evidence type="ECO:0000256" key="6">
    <source>
        <dbReference type="ARBA" id="ARBA00022824"/>
    </source>
</evidence>
<dbReference type="InterPro" id="IPR023208">
    <property type="entry name" value="P450R"/>
</dbReference>
<evidence type="ECO:0000256" key="15">
    <source>
        <dbReference type="ARBA" id="ARBA00023221"/>
    </source>
</evidence>
<evidence type="ECO:0000256" key="11">
    <source>
        <dbReference type="ARBA" id="ARBA00023002"/>
    </source>
</evidence>
<dbReference type="InterPro" id="IPR008254">
    <property type="entry name" value="Flavodoxin/NO_synth"/>
</dbReference>
<organism evidence="19 20">
    <name type="scientific">Dimargaris cristalligena</name>
    <dbReference type="NCBI Taxonomy" id="215637"/>
    <lineage>
        <taxon>Eukaryota</taxon>
        <taxon>Fungi</taxon>
        <taxon>Fungi incertae sedis</taxon>
        <taxon>Zoopagomycota</taxon>
        <taxon>Kickxellomycotina</taxon>
        <taxon>Dimargaritomycetes</taxon>
        <taxon>Dimargaritales</taxon>
        <taxon>Dimargaritaceae</taxon>
        <taxon>Dimargaris</taxon>
    </lineage>
</organism>
<evidence type="ECO:0000313" key="19">
    <source>
        <dbReference type="EMBL" id="RKP39167.1"/>
    </source>
</evidence>
<evidence type="ECO:0000256" key="7">
    <source>
        <dbReference type="ARBA" id="ARBA00022827"/>
    </source>
</evidence>
<keyword evidence="7" id="KW-0274">FAD</keyword>
<dbReference type="PANTHER" id="PTHR19384:SF17">
    <property type="entry name" value="NADPH--CYTOCHROME P450 REDUCTASE"/>
    <property type="match status" value="1"/>
</dbReference>
<dbReference type="SUPFAM" id="SSF52218">
    <property type="entry name" value="Flavoproteins"/>
    <property type="match status" value="1"/>
</dbReference>
<dbReference type="InterPro" id="IPR001709">
    <property type="entry name" value="Flavoprot_Pyr_Nucl_cyt_Rdtase"/>
</dbReference>
<keyword evidence="3" id="KW-0285">Flavoprotein</keyword>
<dbReference type="GO" id="GO:0005829">
    <property type="term" value="C:cytosol"/>
    <property type="evidence" value="ECO:0007669"/>
    <property type="project" value="TreeGrafter"/>
</dbReference>
<gene>
    <name evidence="19" type="ORF">BJ085DRAFT_41672</name>
</gene>
<dbReference type="SUPFAM" id="SSF63380">
    <property type="entry name" value="Riboflavin synthase domain-like"/>
    <property type="match status" value="1"/>
</dbReference>
<keyword evidence="10" id="KW-1133">Transmembrane helix</keyword>
<dbReference type="PRINTS" id="PR00369">
    <property type="entry name" value="FLAVODOXIN"/>
</dbReference>
<dbReference type="GO" id="GO:0050660">
    <property type="term" value="F:flavin adenine dinucleotide binding"/>
    <property type="evidence" value="ECO:0007669"/>
    <property type="project" value="TreeGrafter"/>
</dbReference>
<dbReference type="Gene3D" id="3.40.50.360">
    <property type="match status" value="1"/>
</dbReference>
<keyword evidence="9" id="KW-0443">Lipid metabolism</keyword>
<keyword evidence="6" id="KW-0256">Endoplasmic reticulum</keyword>
<keyword evidence="9" id="KW-0444">Lipid biosynthesis</keyword>
<proteinExistence type="predicted"/>